<dbReference type="InterPro" id="IPR010982">
    <property type="entry name" value="Lambda_DNA-bd_dom_sf"/>
</dbReference>
<dbReference type="SUPFAM" id="SSF47413">
    <property type="entry name" value="lambda repressor-like DNA-binding domains"/>
    <property type="match status" value="1"/>
</dbReference>
<sequence length="91" mass="10082">MPPSIHDSRYRRLRQQLRALRMAAGLTQAELADLLGIDQSNLSKVERGERYVDVLVYVDWCKACDADPSIAVAGLIAIEEPPHKVPGLKKG</sequence>
<dbReference type="OrthoDB" id="9803379at2"/>
<dbReference type="EMBL" id="RJTL01000035">
    <property type="protein sequence ID" value="RNM03248.1"/>
    <property type="molecule type" value="Genomic_DNA"/>
</dbReference>
<dbReference type="GO" id="GO:0003677">
    <property type="term" value="F:DNA binding"/>
    <property type="evidence" value="ECO:0007669"/>
    <property type="project" value="InterPro"/>
</dbReference>
<dbReference type="Proteomes" id="UP000271222">
    <property type="component" value="Unassembled WGS sequence"/>
</dbReference>
<accession>A0A454TM86</accession>
<name>A0A454TM86_9RALS</name>
<dbReference type="CDD" id="cd00093">
    <property type="entry name" value="HTH_XRE"/>
    <property type="match status" value="1"/>
</dbReference>
<proteinExistence type="predicted"/>
<protein>
    <submittedName>
        <fullName evidence="2">XRE family transcriptional regulator</fullName>
    </submittedName>
</protein>
<evidence type="ECO:0000313" key="3">
    <source>
        <dbReference type="Proteomes" id="UP000271222"/>
    </source>
</evidence>
<evidence type="ECO:0000259" key="1">
    <source>
        <dbReference type="PROSITE" id="PS50943"/>
    </source>
</evidence>
<dbReference type="AlphaFoldDB" id="A0A454TM86"/>
<organism evidence="2 3">
    <name type="scientific">Ralstonia pseudosolanacearum</name>
    <dbReference type="NCBI Taxonomy" id="1310165"/>
    <lineage>
        <taxon>Bacteria</taxon>
        <taxon>Pseudomonadati</taxon>
        <taxon>Pseudomonadota</taxon>
        <taxon>Betaproteobacteria</taxon>
        <taxon>Burkholderiales</taxon>
        <taxon>Burkholderiaceae</taxon>
        <taxon>Ralstonia</taxon>
        <taxon>Ralstonia solanacearum species complex</taxon>
    </lineage>
</organism>
<dbReference type="RefSeq" id="WP_123203724.1">
    <property type="nucleotide sequence ID" value="NZ_RJTL01000035.1"/>
</dbReference>
<dbReference type="PROSITE" id="PS50943">
    <property type="entry name" value="HTH_CROC1"/>
    <property type="match status" value="1"/>
</dbReference>
<dbReference type="SMART" id="SM00530">
    <property type="entry name" value="HTH_XRE"/>
    <property type="match status" value="1"/>
</dbReference>
<feature type="domain" description="HTH cro/C1-type" evidence="1">
    <location>
        <begin position="17"/>
        <end position="71"/>
    </location>
</feature>
<dbReference type="Pfam" id="PF13560">
    <property type="entry name" value="HTH_31"/>
    <property type="match status" value="1"/>
</dbReference>
<dbReference type="Gene3D" id="1.10.260.40">
    <property type="entry name" value="lambda repressor-like DNA-binding domains"/>
    <property type="match status" value="1"/>
</dbReference>
<comment type="caution">
    <text evidence="2">The sequence shown here is derived from an EMBL/GenBank/DDBJ whole genome shotgun (WGS) entry which is preliminary data.</text>
</comment>
<gene>
    <name evidence="2" type="ORF">EGA29_19245</name>
</gene>
<reference evidence="2 3" key="1">
    <citation type="submission" date="2018-10" db="EMBL/GenBank/DDBJ databases">
        <title>Draft Genome Sequence of Ralstonia pseudosolanacearum (R. solanacearum phylotype I) Strain Tg03 Isolated from Luffa cylindrica in China.</title>
        <authorList>
            <person name="Yuan G.-Q."/>
            <person name="Li Q.-Q."/>
            <person name="Zhang Y.-W."/>
        </authorList>
    </citation>
    <scope>NUCLEOTIDE SEQUENCE [LARGE SCALE GENOMIC DNA]</scope>
    <source>
        <strain evidence="2 3">Tg03</strain>
    </source>
</reference>
<dbReference type="InterPro" id="IPR001387">
    <property type="entry name" value="Cro/C1-type_HTH"/>
</dbReference>
<evidence type="ECO:0000313" key="2">
    <source>
        <dbReference type="EMBL" id="RNM03248.1"/>
    </source>
</evidence>